<dbReference type="EMBL" id="LR134173">
    <property type="protein sequence ID" value="VEB35319.1"/>
    <property type="molecule type" value="Genomic_DNA"/>
</dbReference>
<proteinExistence type="predicted"/>
<dbReference type="Proteomes" id="UP000277577">
    <property type="component" value="Chromosome"/>
</dbReference>
<keyword evidence="1" id="KW-0969">Cilium</keyword>
<dbReference type="RefSeq" id="WP_028381219.1">
    <property type="nucleotide sequence ID" value="NZ_CAAAIT010000004.1"/>
</dbReference>
<dbReference type="Gene3D" id="3.40.50.1820">
    <property type="entry name" value="alpha/beta hydrolase"/>
    <property type="match status" value="1"/>
</dbReference>
<organism evidence="1 3">
    <name type="scientific">Legionella cherrii</name>
    <dbReference type="NCBI Taxonomy" id="28084"/>
    <lineage>
        <taxon>Bacteria</taxon>
        <taxon>Pseudomonadati</taxon>
        <taxon>Pseudomonadota</taxon>
        <taxon>Gammaproteobacteria</taxon>
        <taxon>Legionellales</taxon>
        <taxon>Legionellaceae</taxon>
        <taxon>Legionella</taxon>
    </lineage>
</organism>
<evidence type="ECO:0000313" key="1">
    <source>
        <dbReference type="EMBL" id="KTC82588.1"/>
    </source>
</evidence>
<reference evidence="2 4" key="2">
    <citation type="submission" date="2018-12" db="EMBL/GenBank/DDBJ databases">
        <authorList>
            <consortium name="Pathogen Informatics"/>
        </authorList>
    </citation>
    <scope>NUCLEOTIDE SEQUENCE [LARGE SCALE GENOMIC DNA]</scope>
    <source>
        <strain evidence="2 4">NCTC11976</strain>
    </source>
</reference>
<dbReference type="EMBL" id="LNXW01000008">
    <property type="protein sequence ID" value="KTC82588.1"/>
    <property type="molecule type" value="Genomic_DNA"/>
</dbReference>
<dbReference type="PATRIC" id="fig|28084.5.peg.284"/>
<keyword evidence="1" id="KW-0282">Flagellum</keyword>
<dbReference type="AlphaFoldDB" id="A0A0W0SGR2"/>
<dbReference type="SUPFAM" id="SSF53474">
    <property type="entry name" value="alpha/beta-Hydrolases"/>
    <property type="match status" value="1"/>
</dbReference>
<sequence length="264" mass="30372">MKYITRIVLIFFCLFSIAFADKLQIKVDGKNIDLPYWPAKKDKYGAVFLVNGGEQAQATALLDNLANQLAQNGWQVVLLNNDSSITVPWIKQFPEVITALRKQKNMRVVLLHYGEQLKQTFDFLGKSPVPEIEGLVLLSAYDVPPPNNTDKKPELKMPVFDIVGQFDYDMTKQEMAARKKEFGPNKDNYLAIEIPGAHHDYEYSRQLLVSFIHGWMVKLPEFQPKPPPVMYSYLAPIRLFFKEQVAKNQDSDWSGYFEHPLEID</sequence>
<name>A0A0W0SGR2_9GAMM</name>
<keyword evidence="4" id="KW-1185">Reference proteome</keyword>
<dbReference type="OrthoDB" id="5644501at2"/>
<reference evidence="1 3" key="1">
    <citation type="submission" date="2015-11" db="EMBL/GenBank/DDBJ databases">
        <title>Genomic analysis of 38 Legionella species identifies large and diverse effector repertoires.</title>
        <authorList>
            <person name="Burstein D."/>
            <person name="Amaro F."/>
            <person name="Zusman T."/>
            <person name="Lifshitz Z."/>
            <person name="Cohen O."/>
            <person name="Gilbert J.A."/>
            <person name="Pupko T."/>
            <person name="Shuman H.A."/>
            <person name="Segal G."/>
        </authorList>
    </citation>
    <scope>NUCLEOTIDE SEQUENCE [LARGE SCALE GENOMIC DNA]</scope>
    <source>
        <strain evidence="1 3">ORW</strain>
    </source>
</reference>
<evidence type="ECO:0000313" key="4">
    <source>
        <dbReference type="Proteomes" id="UP000277577"/>
    </source>
</evidence>
<keyword evidence="1" id="KW-0966">Cell projection</keyword>
<evidence type="ECO:0000313" key="2">
    <source>
        <dbReference type="EMBL" id="VEB35319.1"/>
    </source>
</evidence>
<dbReference type="Proteomes" id="UP000054921">
    <property type="component" value="Unassembled WGS sequence"/>
</dbReference>
<dbReference type="STRING" id="28084.Lche_0268"/>
<evidence type="ECO:0000313" key="3">
    <source>
        <dbReference type="Proteomes" id="UP000054921"/>
    </source>
</evidence>
<protein>
    <submittedName>
        <fullName evidence="1">ATPases involved in biogenesis of archaeal flagella</fullName>
    </submittedName>
</protein>
<dbReference type="InterPro" id="IPR029058">
    <property type="entry name" value="AB_hydrolase_fold"/>
</dbReference>
<gene>
    <name evidence="1" type="ORF">Lche_0268</name>
    <name evidence="2" type="ORF">NCTC11976_01296</name>
</gene>
<accession>A0A0W0SGR2</accession>